<protein>
    <submittedName>
        <fullName evidence="7">Transcriptional regulator, TetR family protein</fullName>
    </submittedName>
</protein>
<dbReference type="InterPro" id="IPR009057">
    <property type="entry name" value="Homeodomain-like_sf"/>
</dbReference>
<dbReference type="InterPro" id="IPR036271">
    <property type="entry name" value="Tet_transcr_reg_TetR-rel_C_sf"/>
</dbReference>
<evidence type="ECO:0000256" key="5">
    <source>
        <dbReference type="SAM" id="MobiDB-lite"/>
    </source>
</evidence>
<reference evidence="7" key="1">
    <citation type="journal article" date="2014" name="Int. J. Syst. Evol. Microbiol.">
        <title>Complete genome sequence of Corynebacterium casei LMG S-19264T (=DSM 44701T), isolated from a smear-ripened cheese.</title>
        <authorList>
            <consortium name="US DOE Joint Genome Institute (JGI-PGF)"/>
            <person name="Walter F."/>
            <person name="Albersmeier A."/>
            <person name="Kalinowski J."/>
            <person name="Ruckert C."/>
        </authorList>
    </citation>
    <scope>NUCLEOTIDE SEQUENCE</scope>
    <source>
        <strain evidence="7">JCM 3086</strain>
    </source>
</reference>
<name>A0A917NIN0_9ACTN</name>
<dbReference type="PANTHER" id="PTHR30055:SF234">
    <property type="entry name" value="HTH-TYPE TRANSCRIPTIONAL REGULATOR BETI"/>
    <property type="match status" value="1"/>
</dbReference>
<dbReference type="AlphaFoldDB" id="A0A917NIN0"/>
<dbReference type="Pfam" id="PF00440">
    <property type="entry name" value="TetR_N"/>
    <property type="match status" value="1"/>
</dbReference>
<dbReference type="SUPFAM" id="SSF48498">
    <property type="entry name" value="Tetracyclin repressor-like, C-terminal domain"/>
    <property type="match status" value="1"/>
</dbReference>
<dbReference type="PROSITE" id="PS50977">
    <property type="entry name" value="HTH_TETR_2"/>
    <property type="match status" value="1"/>
</dbReference>
<gene>
    <name evidence="7" type="ORF">GCM10010121_012130</name>
</gene>
<dbReference type="GO" id="GO:0000976">
    <property type="term" value="F:transcription cis-regulatory region binding"/>
    <property type="evidence" value="ECO:0007669"/>
    <property type="project" value="TreeGrafter"/>
</dbReference>
<proteinExistence type="predicted"/>
<dbReference type="PANTHER" id="PTHR30055">
    <property type="entry name" value="HTH-TYPE TRANSCRIPTIONAL REGULATOR RUTR"/>
    <property type="match status" value="1"/>
</dbReference>
<keyword evidence="3" id="KW-0804">Transcription</keyword>
<evidence type="ECO:0000256" key="2">
    <source>
        <dbReference type="ARBA" id="ARBA00023125"/>
    </source>
</evidence>
<evidence type="ECO:0000259" key="6">
    <source>
        <dbReference type="PROSITE" id="PS50977"/>
    </source>
</evidence>
<dbReference type="PRINTS" id="PR00455">
    <property type="entry name" value="HTHTETR"/>
</dbReference>
<evidence type="ECO:0000313" key="8">
    <source>
        <dbReference type="Proteomes" id="UP000657574"/>
    </source>
</evidence>
<keyword evidence="1" id="KW-0805">Transcription regulation</keyword>
<accession>A0A917NIN0</accession>
<comment type="caution">
    <text evidence="7">The sequence shown here is derived from an EMBL/GenBank/DDBJ whole genome shotgun (WGS) entry which is preliminary data.</text>
</comment>
<dbReference type="Pfam" id="PF17932">
    <property type="entry name" value="TetR_C_24"/>
    <property type="match status" value="1"/>
</dbReference>
<keyword evidence="8" id="KW-1185">Reference proteome</keyword>
<organism evidence="7 8">
    <name type="scientific">Streptomyces brasiliensis</name>
    <dbReference type="NCBI Taxonomy" id="1954"/>
    <lineage>
        <taxon>Bacteria</taxon>
        <taxon>Bacillati</taxon>
        <taxon>Actinomycetota</taxon>
        <taxon>Actinomycetes</taxon>
        <taxon>Kitasatosporales</taxon>
        <taxon>Streptomycetaceae</taxon>
        <taxon>Streptomyces</taxon>
    </lineage>
</organism>
<dbReference type="EMBL" id="BMQA01000003">
    <property type="protein sequence ID" value="GGJ03322.1"/>
    <property type="molecule type" value="Genomic_DNA"/>
</dbReference>
<evidence type="ECO:0000256" key="1">
    <source>
        <dbReference type="ARBA" id="ARBA00023015"/>
    </source>
</evidence>
<evidence type="ECO:0000256" key="3">
    <source>
        <dbReference type="ARBA" id="ARBA00023163"/>
    </source>
</evidence>
<dbReference type="InterPro" id="IPR001647">
    <property type="entry name" value="HTH_TetR"/>
</dbReference>
<dbReference type="InterPro" id="IPR050109">
    <property type="entry name" value="HTH-type_TetR-like_transc_reg"/>
</dbReference>
<feature type="DNA-binding region" description="H-T-H motif" evidence="4">
    <location>
        <begin position="52"/>
        <end position="71"/>
    </location>
</feature>
<dbReference type="Gene3D" id="1.10.357.10">
    <property type="entry name" value="Tetracycline Repressor, domain 2"/>
    <property type="match status" value="1"/>
</dbReference>
<dbReference type="GO" id="GO:0003700">
    <property type="term" value="F:DNA-binding transcription factor activity"/>
    <property type="evidence" value="ECO:0007669"/>
    <property type="project" value="TreeGrafter"/>
</dbReference>
<dbReference type="InterPro" id="IPR041490">
    <property type="entry name" value="KstR2_TetR_C"/>
</dbReference>
<reference evidence="7" key="2">
    <citation type="submission" date="2020-09" db="EMBL/GenBank/DDBJ databases">
        <authorList>
            <person name="Sun Q."/>
            <person name="Ohkuma M."/>
        </authorList>
    </citation>
    <scope>NUCLEOTIDE SEQUENCE</scope>
    <source>
        <strain evidence="7">JCM 3086</strain>
    </source>
</reference>
<sequence length="231" mass="25303">MGPDPFPCDNERMSNTPIGRPARRAERPAYDRDSLLEVAVAVFNERGYDGTGMEDLARRLGLSKSSIYHHVAGKEELLHLAVTRALDALFAVLDEGPAPDTSATVRLRHVVRRSVEVLAAELPYVTLLLRLHGNSETERQALARRREFDHRVADLAIRAAAEGGIRDDIDPHLASRLLFGTVNSLIEWYRPDGNLPVPTLADSLTAVLFEGLSRQGAAGADPGRPSGRVQD</sequence>
<dbReference type="SUPFAM" id="SSF46689">
    <property type="entry name" value="Homeodomain-like"/>
    <property type="match status" value="1"/>
</dbReference>
<evidence type="ECO:0000256" key="4">
    <source>
        <dbReference type="PROSITE-ProRule" id="PRU00335"/>
    </source>
</evidence>
<feature type="domain" description="HTH tetR-type" evidence="6">
    <location>
        <begin position="29"/>
        <end position="89"/>
    </location>
</feature>
<keyword evidence="2 4" id="KW-0238">DNA-binding</keyword>
<feature type="region of interest" description="Disordered" evidence="5">
    <location>
        <begin position="1"/>
        <end position="26"/>
    </location>
</feature>
<evidence type="ECO:0000313" key="7">
    <source>
        <dbReference type="EMBL" id="GGJ03322.1"/>
    </source>
</evidence>
<dbReference type="Proteomes" id="UP000657574">
    <property type="component" value="Unassembled WGS sequence"/>
</dbReference>
<dbReference type="Gene3D" id="1.10.10.60">
    <property type="entry name" value="Homeodomain-like"/>
    <property type="match status" value="1"/>
</dbReference>